<feature type="non-terminal residue" evidence="1">
    <location>
        <position position="26"/>
    </location>
</feature>
<dbReference type="AlphaFoldDB" id="A0A454CX05"/>
<proteinExistence type="predicted"/>
<evidence type="ECO:0000313" key="1">
    <source>
        <dbReference type="EMBL" id="EKM30929.1"/>
    </source>
</evidence>
<organism evidence="1 2">
    <name type="scientific">Vibrio harveyi</name>
    <name type="common">Beneckea harveyi</name>
    <dbReference type="NCBI Taxonomy" id="669"/>
    <lineage>
        <taxon>Bacteria</taxon>
        <taxon>Pseudomonadati</taxon>
        <taxon>Pseudomonadota</taxon>
        <taxon>Gammaproteobacteria</taxon>
        <taxon>Vibrionales</taxon>
        <taxon>Vibrionaceae</taxon>
        <taxon>Vibrio</taxon>
    </lineage>
</organism>
<accession>A0A454CX05</accession>
<gene>
    <name evidence="1" type="ORF">VCHENC02_3373A</name>
</gene>
<dbReference type="EMBL" id="AJSR01001431">
    <property type="protein sequence ID" value="EKM30929.1"/>
    <property type="molecule type" value="Genomic_DNA"/>
</dbReference>
<dbReference type="Proteomes" id="UP000008367">
    <property type="component" value="Unassembled WGS sequence"/>
</dbReference>
<comment type="caution">
    <text evidence="1">The sequence shown here is derived from an EMBL/GenBank/DDBJ whole genome shotgun (WGS) entry which is preliminary data.</text>
</comment>
<evidence type="ECO:0000313" key="2">
    <source>
        <dbReference type="Proteomes" id="UP000008367"/>
    </source>
</evidence>
<name>A0A454CX05_VIBHA</name>
<sequence length="26" mass="3041">MALCALVEMDMEITIRRIETESIEDK</sequence>
<reference evidence="1 2" key="1">
    <citation type="submission" date="2012-10" db="EMBL/GenBank/DDBJ databases">
        <title>Genome sequence of Vibrio Cholerae HENC-02.</title>
        <authorList>
            <person name="Eppinger M."/>
            <person name="Hasan N.A."/>
            <person name="Sengamalay N."/>
            <person name="Hine E."/>
            <person name="Su Q."/>
            <person name="Daugherty S.C."/>
            <person name="Young S."/>
            <person name="Sadzewicz L."/>
            <person name="Tallon L."/>
            <person name="Cebula T.A."/>
            <person name="Ravel J."/>
            <person name="Colwell R.R."/>
        </authorList>
    </citation>
    <scope>NUCLEOTIDE SEQUENCE [LARGE SCALE GENOMIC DNA]</scope>
    <source>
        <strain evidence="1 2">HENC-02</strain>
    </source>
</reference>
<protein>
    <submittedName>
        <fullName evidence="1">Uncharacterized protein</fullName>
    </submittedName>
</protein>